<comment type="caution">
    <text evidence="1">The sequence shown here is derived from an EMBL/GenBank/DDBJ whole genome shotgun (WGS) entry which is preliminary data.</text>
</comment>
<evidence type="ECO:0000313" key="2">
    <source>
        <dbReference type="Proteomes" id="UP001056120"/>
    </source>
</evidence>
<evidence type="ECO:0000313" key="1">
    <source>
        <dbReference type="EMBL" id="KAI3800984.1"/>
    </source>
</evidence>
<protein>
    <submittedName>
        <fullName evidence="1">Uncharacterized protein</fullName>
    </submittedName>
</protein>
<organism evidence="1 2">
    <name type="scientific">Smallanthus sonchifolius</name>
    <dbReference type="NCBI Taxonomy" id="185202"/>
    <lineage>
        <taxon>Eukaryota</taxon>
        <taxon>Viridiplantae</taxon>
        <taxon>Streptophyta</taxon>
        <taxon>Embryophyta</taxon>
        <taxon>Tracheophyta</taxon>
        <taxon>Spermatophyta</taxon>
        <taxon>Magnoliopsida</taxon>
        <taxon>eudicotyledons</taxon>
        <taxon>Gunneridae</taxon>
        <taxon>Pentapetalae</taxon>
        <taxon>asterids</taxon>
        <taxon>campanulids</taxon>
        <taxon>Asterales</taxon>
        <taxon>Asteraceae</taxon>
        <taxon>Asteroideae</taxon>
        <taxon>Heliantheae alliance</taxon>
        <taxon>Millerieae</taxon>
        <taxon>Smallanthus</taxon>
    </lineage>
</organism>
<dbReference type="EMBL" id="CM042027">
    <property type="protein sequence ID" value="KAI3800984.1"/>
    <property type="molecule type" value="Genomic_DNA"/>
</dbReference>
<proteinExistence type="predicted"/>
<reference evidence="1 2" key="2">
    <citation type="journal article" date="2022" name="Mol. Ecol. Resour.">
        <title>The genomes of chicory, endive, great burdock and yacon provide insights into Asteraceae paleo-polyploidization history and plant inulin production.</title>
        <authorList>
            <person name="Fan W."/>
            <person name="Wang S."/>
            <person name="Wang H."/>
            <person name="Wang A."/>
            <person name="Jiang F."/>
            <person name="Liu H."/>
            <person name="Zhao H."/>
            <person name="Xu D."/>
            <person name="Zhang Y."/>
        </authorList>
    </citation>
    <scope>NUCLEOTIDE SEQUENCE [LARGE SCALE GENOMIC DNA]</scope>
    <source>
        <strain evidence="2">cv. Yunnan</strain>
        <tissue evidence="1">Leaves</tissue>
    </source>
</reference>
<keyword evidence="2" id="KW-1185">Reference proteome</keyword>
<accession>A0ACB9HYW5</accession>
<dbReference type="Proteomes" id="UP001056120">
    <property type="component" value="Linkage Group LG10"/>
</dbReference>
<sequence length="114" mass="12676">MSISLEMRLNSTILKKNLAIKKKQRNEAFARAALAYEETLMGKLEESNRLKQEAAEISKPLPELADSDVLFKKGSGYDHDQSANSKQIKSTIGFSEAGIKTPHQVADITRKRDG</sequence>
<name>A0ACB9HYW5_9ASTR</name>
<gene>
    <name evidence="1" type="ORF">L1987_29084</name>
</gene>
<reference evidence="2" key="1">
    <citation type="journal article" date="2022" name="Mol. Ecol. Resour.">
        <title>The genomes of chicory, endive, great burdock and yacon provide insights into Asteraceae palaeo-polyploidization history and plant inulin production.</title>
        <authorList>
            <person name="Fan W."/>
            <person name="Wang S."/>
            <person name="Wang H."/>
            <person name="Wang A."/>
            <person name="Jiang F."/>
            <person name="Liu H."/>
            <person name="Zhao H."/>
            <person name="Xu D."/>
            <person name="Zhang Y."/>
        </authorList>
    </citation>
    <scope>NUCLEOTIDE SEQUENCE [LARGE SCALE GENOMIC DNA]</scope>
    <source>
        <strain evidence="2">cv. Yunnan</strain>
    </source>
</reference>